<organism evidence="2 3">
    <name type="scientific">Actinopolyspora biskrensis</name>
    <dbReference type="NCBI Taxonomy" id="1470178"/>
    <lineage>
        <taxon>Bacteria</taxon>
        <taxon>Bacillati</taxon>
        <taxon>Actinomycetota</taxon>
        <taxon>Actinomycetes</taxon>
        <taxon>Actinopolysporales</taxon>
        <taxon>Actinopolysporaceae</taxon>
        <taxon>Actinopolyspora</taxon>
    </lineage>
</organism>
<dbReference type="EMBL" id="JACBYW010000005">
    <property type="protein sequence ID" value="NYH79659.1"/>
    <property type="molecule type" value="Genomic_DNA"/>
</dbReference>
<evidence type="ECO:0000313" key="2">
    <source>
        <dbReference type="EMBL" id="NYH79659.1"/>
    </source>
</evidence>
<gene>
    <name evidence="2" type="ORF">FHR84_002997</name>
</gene>
<protein>
    <submittedName>
        <fullName evidence="2">Transposase</fullName>
    </submittedName>
</protein>
<feature type="compositionally biased region" description="Basic residues" evidence="1">
    <location>
        <begin position="119"/>
        <end position="129"/>
    </location>
</feature>
<feature type="region of interest" description="Disordered" evidence="1">
    <location>
        <begin position="115"/>
        <end position="141"/>
    </location>
</feature>
<sequence length="141" mass="15731">MPKFEKNDAAPTLNCTRRGLSLHDGRLLLAGGIEARPVWSRDLSADPSSVRVYRDTLGHWYRSFVVPAQTEPLPEIGPVLGVDWGVTDTATTSDDARKWAKRVVTDHDGIAVEDPARSFRAKPRWRAKPPTRPSERSRANC</sequence>
<reference evidence="2 3" key="1">
    <citation type="submission" date="2020-07" db="EMBL/GenBank/DDBJ databases">
        <title>Genomic Encyclopedia of Type Strains, Phase III (KMG-III): the genomes of soil and plant-associated and newly described type strains.</title>
        <authorList>
            <person name="Whitman W."/>
        </authorList>
    </citation>
    <scope>NUCLEOTIDE SEQUENCE [LARGE SCALE GENOMIC DNA]</scope>
    <source>
        <strain evidence="2 3">CECT 8576</strain>
    </source>
</reference>
<name>A0A852Z1N0_9ACTN</name>
<dbReference type="Proteomes" id="UP000548304">
    <property type="component" value="Unassembled WGS sequence"/>
</dbReference>
<proteinExistence type="predicted"/>
<accession>A0A852Z1N0</accession>
<keyword evidence="3" id="KW-1185">Reference proteome</keyword>
<evidence type="ECO:0000313" key="3">
    <source>
        <dbReference type="Proteomes" id="UP000548304"/>
    </source>
</evidence>
<dbReference type="AlphaFoldDB" id="A0A852Z1N0"/>
<comment type="caution">
    <text evidence="2">The sequence shown here is derived from an EMBL/GenBank/DDBJ whole genome shotgun (WGS) entry which is preliminary data.</text>
</comment>
<evidence type="ECO:0000256" key="1">
    <source>
        <dbReference type="SAM" id="MobiDB-lite"/>
    </source>
</evidence>